<dbReference type="Proteomes" id="UP000256980">
    <property type="component" value="Unassembled WGS sequence"/>
</dbReference>
<protein>
    <submittedName>
        <fullName evidence="2">Uncharacterized protein DUF1801</fullName>
    </submittedName>
</protein>
<comment type="caution">
    <text evidence="2">The sequence shown here is derived from an EMBL/GenBank/DDBJ whole genome shotgun (WGS) entry which is preliminary data.</text>
</comment>
<evidence type="ECO:0000313" key="2">
    <source>
        <dbReference type="EMBL" id="RED43931.1"/>
    </source>
</evidence>
<dbReference type="SUPFAM" id="SSF159888">
    <property type="entry name" value="YdhG-like"/>
    <property type="match status" value="1"/>
</dbReference>
<evidence type="ECO:0000259" key="1">
    <source>
        <dbReference type="Pfam" id="PF08818"/>
    </source>
</evidence>
<dbReference type="Gene3D" id="3.90.1150.200">
    <property type="match status" value="1"/>
</dbReference>
<reference evidence="2 3" key="1">
    <citation type="submission" date="2018-07" db="EMBL/GenBank/DDBJ databases">
        <title>Genomic Encyclopedia of Type Strains, Phase III (KMG-III): the genomes of soil and plant-associated and newly described type strains.</title>
        <authorList>
            <person name="Whitman W."/>
        </authorList>
    </citation>
    <scope>NUCLEOTIDE SEQUENCE [LARGE SCALE GENOMIC DNA]</scope>
    <source>
        <strain evidence="2 3">CECT 7946</strain>
    </source>
</reference>
<dbReference type="EMBL" id="QRDV01000004">
    <property type="protein sequence ID" value="RED43931.1"/>
    <property type="molecule type" value="Genomic_DNA"/>
</dbReference>
<dbReference type="AlphaFoldDB" id="A0A3D9H402"/>
<dbReference type="Pfam" id="PF08818">
    <property type="entry name" value="DUF1801"/>
    <property type="match status" value="1"/>
</dbReference>
<feature type="domain" description="YdhG-like" evidence="1">
    <location>
        <begin position="16"/>
        <end position="109"/>
    </location>
</feature>
<accession>A0A3D9H402</accession>
<name>A0A3D9H402_9FLAO</name>
<dbReference type="RefSeq" id="WP_115817344.1">
    <property type="nucleotide sequence ID" value="NZ_QRDV01000004.1"/>
</dbReference>
<evidence type="ECO:0000313" key="3">
    <source>
        <dbReference type="Proteomes" id="UP000256980"/>
    </source>
</evidence>
<dbReference type="InterPro" id="IPR014922">
    <property type="entry name" value="YdhG-like"/>
</dbReference>
<organism evidence="2 3">
    <name type="scientific">Winogradskyella eximia</name>
    <dbReference type="NCBI Taxonomy" id="262006"/>
    <lineage>
        <taxon>Bacteria</taxon>
        <taxon>Pseudomonadati</taxon>
        <taxon>Bacteroidota</taxon>
        <taxon>Flavobacteriia</taxon>
        <taxon>Flavobacteriales</taxon>
        <taxon>Flavobacteriaceae</taxon>
        <taxon>Winogradskyella</taxon>
    </lineage>
</organism>
<gene>
    <name evidence="2" type="ORF">DFQ10_104122</name>
</gene>
<proteinExistence type="predicted"/>
<sequence length="122" mass="14533">MNPAEAHILKQPEPYKSIFLHLQVLIEHTLPEADLLFKWHMPCYYIGKRPMCYINQSKDYVDVGFWHSAHLSKKWDDYLITENRKVVKSLRYKTIEDINDTVFISILKEVEGLKEKGFYKKS</sequence>
<dbReference type="OrthoDB" id="670608at2"/>
<keyword evidence="3" id="KW-1185">Reference proteome</keyword>